<evidence type="ECO:0000313" key="1">
    <source>
        <dbReference type="EMBL" id="GAG87912.1"/>
    </source>
</evidence>
<evidence type="ECO:0008006" key="2">
    <source>
        <dbReference type="Google" id="ProtNLM"/>
    </source>
</evidence>
<proteinExistence type="predicted"/>
<dbReference type="EMBL" id="BART01016934">
    <property type="protein sequence ID" value="GAG87912.1"/>
    <property type="molecule type" value="Genomic_DNA"/>
</dbReference>
<name>X1C3H2_9ZZZZ</name>
<protein>
    <recommendedName>
        <fullName evidence="2">DUF4837 domain-containing protein</fullName>
    </recommendedName>
</protein>
<dbReference type="Pfam" id="PF16125">
    <property type="entry name" value="DUF4837"/>
    <property type="match status" value="1"/>
</dbReference>
<reference evidence="1" key="1">
    <citation type="journal article" date="2014" name="Front. Microbiol.">
        <title>High frequency of phylogenetically diverse reductive dehalogenase-homologous genes in deep subseafloor sedimentary metagenomes.</title>
        <authorList>
            <person name="Kawai M."/>
            <person name="Futagami T."/>
            <person name="Toyoda A."/>
            <person name="Takaki Y."/>
            <person name="Nishi S."/>
            <person name="Hori S."/>
            <person name="Arai W."/>
            <person name="Tsubouchi T."/>
            <person name="Morono Y."/>
            <person name="Uchiyama I."/>
            <person name="Ito T."/>
            <person name="Fujiyama A."/>
            <person name="Inagaki F."/>
            <person name="Takami H."/>
        </authorList>
    </citation>
    <scope>NUCLEOTIDE SEQUENCE</scope>
    <source>
        <strain evidence="1">Expedition CK06-06</strain>
    </source>
</reference>
<dbReference type="AlphaFoldDB" id="X1C3H2"/>
<organism evidence="1">
    <name type="scientific">marine sediment metagenome</name>
    <dbReference type="NCBI Taxonomy" id="412755"/>
    <lineage>
        <taxon>unclassified sequences</taxon>
        <taxon>metagenomes</taxon>
        <taxon>ecological metagenomes</taxon>
    </lineage>
</organism>
<accession>X1C3H2</accession>
<feature type="non-terminal residue" evidence="1">
    <location>
        <position position="1"/>
    </location>
</feature>
<dbReference type="InterPro" id="IPR032286">
    <property type="entry name" value="DUF4837"/>
</dbReference>
<comment type="caution">
    <text evidence="1">The sequence shown here is derived from an EMBL/GenBank/DDBJ whole genome shotgun (WGS) entry which is preliminary data.</text>
</comment>
<gene>
    <name evidence="1" type="ORF">S01H4_32402</name>
</gene>
<sequence length="180" mass="21552">ASYKRAKWLIYSGGREEEKEEKLKNEFNFAVDLPIGFYWMREDSIKTFAKFVRRYPYRLFSIAWQENMVGSISWNDACRIRDSIGALYFENDVIVKNMTEGKRVEFLGRDGYKLEGIWENNERVMGGPFRTYFFNDTLQKRFYMIDIHVFAPGKKKWFYLKELEAVASTFKTYPLKESKQ</sequence>